<reference evidence="2" key="1">
    <citation type="journal article" date="2019" name="Int. J. Syst. Evol. Microbiol.">
        <title>The Global Catalogue of Microorganisms (GCM) 10K type strain sequencing project: providing services to taxonomists for standard genome sequencing and annotation.</title>
        <authorList>
            <consortium name="The Broad Institute Genomics Platform"/>
            <consortium name="The Broad Institute Genome Sequencing Center for Infectious Disease"/>
            <person name="Wu L."/>
            <person name="Ma J."/>
        </authorList>
    </citation>
    <scope>NUCLEOTIDE SEQUENCE [LARGE SCALE GENOMIC DNA]</scope>
    <source>
        <strain evidence="2">CGMCC 4.7106</strain>
    </source>
</reference>
<keyword evidence="2" id="KW-1185">Reference proteome</keyword>
<sequence>MIMDLDERTVWLSDGNPCLHPHRPLTFDGLLDKPSPLLAP</sequence>
<proteinExistence type="predicted"/>
<accession>A0ABW1C0V7</accession>
<evidence type="ECO:0000313" key="2">
    <source>
        <dbReference type="Proteomes" id="UP001596096"/>
    </source>
</evidence>
<comment type="caution">
    <text evidence="1">The sequence shown here is derived from an EMBL/GenBank/DDBJ whole genome shotgun (WGS) entry which is preliminary data.</text>
</comment>
<gene>
    <name evidence="1" type="ORF">ACFPUY_29235</name>
</gene>
<protein>
    <submittedName>
        <fullName evidence="1">Uncharacterized protein</fullName>
    </submittedName>
</protein>
<organism evidence="1 2">
    <name type="scientific">Nonomuraea harbinensis</name>
    <dbReference type="NCBI Taxonomy" id="1286938"/>
    <lineage>
        <taxon>Bacteria</taxon>
        <taxon>Bacillati</taxon>
        <taxon>Actinomycetota</taxon>
        <taxon>Actinomycetes</taxon>
        <taxon>Streptosporangiales</taxon>
        <taxon>Streptosporangiaceae</taxon>
        <taxon>Nonomuraea</taxon>
    </lineage>
</organism>
<dbReference type="EMBL" id="JBHSNW010000017">
    <property type="protein sequence ID" value="MFC5819200.1"/>
    <property type="molecule type" value="Genomic_DNA"/>
</dbReference>
<evidence type="ECO:0000313" key="1">
    <source>
        <dbReference type="EMBL" id="MFC5819200.1"/>
    </source>
</evidence>
<dbReference type="RefSeq" id="WP_281429630.1">
    <property type="nucleotide sequence ID" value="NZ_JAHKRN010000063.1"/>
</dbReference>
<name>A0ABW1C0V7_9ACTN</name>
<dbReference type="Proteomes" id="UP001596096">
    <property type="component" value="Unassembled WGS sequence"/>
</dbReference>